<dbReference type="EMBL" id="JANJQO010002189">
    <property type="protein sequence ID" value="KAJ2967789.1"/>
    <property type="molecule type" value="Genomic_DNA"/>
</dbReference>
<protein>
    <submittedName>
        <fullName evidence="1">Uncharacterized protein</fullName>
    </submittedName>
</protein>
<evidence type="ECO:0000313" key="2">
    <source>
        <dbReference type="Proteomes" id="UP001143910"/>
    </source>
</evidence>
<name>A0ACC1MMA1_9HYPO</name>
<reference evidence="1" key="1">
    <citation type="submission" date="2022-08" db="EMBL/GenBank/DDBJ databases">
        <title>Genome Sequence of Lecanicillium fungicola.</title>
        <authorList>
            <person name="Buettner E."/>
        </authorList>
    </citation>
    <scope>NUCLEOTIDE SEQUENCE</scope>
    <source>
        <strain evidence="1">Babe33</strain>
    </source>
</reference>
<accession>A0ACC1MMA1</accession>
<comment type="caution">
    <text evidence="1">The sequence shown here is derived from an EMBL/GenBank/DDBJ whole genome shotgun (WGS) entry which is preliminary data.</text>
</comment>
<evidence type="ECO:0000313" key="1">
    <source>
        <dbReference type="EMBL" id="KAJ2967789.1"/>
    </source>
</evidence>
<organism evidence="1 2">
    <name type="scientific">Zarea fungicola</name>
    <dbReference type="NCBI Taxonomy" id="93591"/>
    <lineage>
        <taxon>Eukaryota</taxon>
        <taxon>Fungi</taxon>
        <taxon>Dikarya</taxon>
        <taxon>Ascomycota</taxon>
        <taxon>Pezizomycotina</taxon>
        <taxon>Sordariomycetes</taxon>
        <taxon>Hypocreomycetidae</taxon>
        <taxon>Hypocreales</taxon>
        <taxon>Cordycipitaceae</taxon>
        <taxon>Zarea</taxon>
    </lineage>
</organism>
<dbReference type="Proteomes" id="UP001143910">
    <property type="component" value="Unassembled WGS sequence"/>
</dbReference>
<gene>
    <name evidence="1" type="ORF">NQ176_g9497</name>
</gene>
<sequence>MSHELSDSGQFPAVISIGERAASTPMPPFINSWRKRGCATELAAWHGGPDSAPKGTHSSASGAEESQLREDSSAQRLREDLERAHSERLPGARILLVRPPSAVDKKRVFAPQLHPALFVSETRDGRSIMGVLQHLKDVDFTFMVPFLADPSRYYLRPTVDELRCTICYNPVSDECEFFCVSHSVIVIGETSNMSFILRRGHIQSMGPGMWKIAIPTAGGETHPRPLVEFLLLKRKFEVAMEQSKVAEAVALSDSNAEDVSMTRVSSSKVVRKDAMTEFLMEALKKQDLGAKSVSNCKLAHPNAGLINLPAAAQVTASDDGAQLADIRDGQIASIVTALLAGPETLATNKSGKQVSDDSYRVTQLERIEKNRNSTVFVCLHSKIPNTTLVAKILNVRPRNTASISSIAHSWQREIKMLQKLSHPNIVTMKAFDARCFAIYLEHLPGSLSGHNTQQRHFSHNDAAIILRDVASALAYLDTKSISHNDIKPSNIAYSPERGAVVIDFGLATIGPTAAAGGTAWYVAPETADLGIRNGTSNIWSLGVTMLYVLGCIDEPEVYGHAWNFGRVQDPNSDDREAMENWLEEVYYAREGLDVDDLVQGLVYDMLERDPRFRITAEMIEETLRGRGGGTQTDEPKFWIEFRTFDDGMHTAAKQSNTAPASFPQFNRLPTELRLKIWECLVQPRIVVACCLERDARLPERRAQLRNRTATQEKGNNSYKYNDTSGGMTSNGSCSPVLLRINHEARSVGLRYYELTFSWRISKLLSDTPVSQPARVWFNFALDGLYLTGELEAFDAYGFNSPMVYFLRPEDTGR</sequence>
<proteinExistence type="predicted"/>
<keyword evidence="2" id="KW-1185">Reference proteome</keyword>